<name>A0A2T4UT63_9MICO</name>
<evidence type="ECO:0000259" key="2">
    <source>
        <dbReference type="Pfam" id="PF02517"/>
    </source>
</evidence>
<protein>
    <recommendedName>
        <fullName evidence="2">CAAX prenyl protease 2/Lysostaphin resistance protein A-like domain-containing protein</fullName>
    </recommendedName>
</protein>
<feature type="transmembrane region" description="Helical" evidence="1">
    <location>
        <begin position="222"/>
        <end position="240"/>
    </location>
</feature>
<reference evidence="3 4" key="1">
    <citation type="submission" date="2018-03" db="EMBL/GenBank/DDBJ databases">
        <title>Bacteriophage NCPPB3778 and a type I-E CRISPR drive the evolution of the US Biological Select Agent, Rathayibacter toxicus.</title>
        <authorList>
            <person name="Davis E.W.II."/>
            <person name="Tabima J.F."/>
            <person name="Weisberg A.J."/>
            <person name="Dantas Lopes L."/>
            <person name="Wiseman M.S."/>
            <person name="Wiseman M.S."/>
            <person name="Pupko T."/>
            <person name="Belcher M.S."/>
            <person name="Sechler A.J."/>
            <person name="Tancos M.A."/>
            <person name="Schroeder B.K."/>
            <person name="Murray T.D."/>
            <person name="Luster D.G."/>
            <person name="Schneider W.L."/>
            <person name="Rogers E."/>
            <person name="Andreote F.D."/>
            <person name="Grunwald N.J."/>
            <person name="Putnam M.L."/>
            <person name="Chang J.H."/>
        </authorList>
    </citation>
    <scope>NUCLEOTIDE SEQUENCE [LARGE SCALE GENOMIC DNA]</scope>
    <source>
        <strain evidence="3 4">DSM 15933</strain>
    </source>
</reference>
<comment type="caution">
    <text evidence="3">The sequence shown here is derived from an EMBL/GenBank/DDBJ whole genome shotgun (WGS) entry which is preliminary data.</text>
</comment>
<feature type="transmembrane region" description="Helical" evidence="1">
    <location>
        <begin position="89"/>
        <end position="111"/>
    </location>
</feature>
<accession>A0A2T4UT63</accession>
<evidence type="ECO:0000256" key="1">
    <source>
        <dbReference type="SAM" id="Phobius"/>
    </source>
</evidence>
<evidence type="ECO:0000313" key="4">
    <source>
        <dbReference type="Proteomes" id="UP000241085"/>
    </source>
</evidence>
<sequence length="260" mass="27244">MVIMFVRSHVDLLVLLVAVGLALVAALRFRRSGRPVLRSFGLAVDRRTPMHVVVGIAVSFSAVAVVFLVERALGVIDVRAVEPSLPELGMWTAVIGAMALMEELMFRVLLLTGVLEVVRSLPAGRWIGVGATSIVFGLLHLGNPDATIVGALGTALGGALWSIAFVVTRSLWLPLALHASWNLSLAVWGLPISGISVVPGRFSTRPTDGGVLSGGSYGPEAGLVGMLALLLVAAAVLAYARRIWPSGRLSTLTFAPDPGS</sequence>
<dbReference type="AlphaFoldDB" id="A0A2T4UT63"/>
<dbReference type="InterPro" id="IPR003675">
    <property type="entry name" value="Rce1/LyrA-like_dom"/>
</dbReference>
<dbReference type="PANTHER" id="PTHR39430">
    <property type="entry name" value="MEMBRANE-ASSOCIATED PROTEASE-RELATED"/>
    <property type="match status" value="1"/>
</dbReference>
<feature type="transmembrane region" description="Helical" evidence="1">
    <location>
        <begin position="12"/>
        <end position="29"/>
    </location>
</feature>
<dbReference type="Pfam" id="PF02517">
    <property type="entry name" value="Rce1-like"/>
    <property type="match status" value="1"/>
</dbReference>
<organism evidence="3 4">
    <name type="scientific">Rathayibacter caricis DSM 15933</name>
    <dbReference type="NCBI Taxonomy" id="1328867"/>
    <lineage>
        <taxon>Bacteria</taxon>
        <taxon>Bacillati</taxon>
        <taxon>Actinomycetota</taxon>
        <taxon>Actinomycetes</taxon>
        <taxon>Micrococcales</taxon>
        <taxon>Microbacteriaceae</taxon>
        <taxon>Rathayibacter</taxon>
    </lineage>
</organism>
<keyword evidence="1" id="KW-0812">Transmembrane</keyword>
<dbReference type="Proteomes" id="UP000241085">
    <property type="component" value="Unassembled WGS sequence"/>
</dbReference>
<feature type="transmembrane region" description="Helical" evidence="1">
    <location>
        <begin position="50"/>
        <end position="69"/>
    </location>
</feature>
<keyword evidence="1" id="KW-0472">Membrane</keyword>
<gene>
    <name evidence="3" type="ORF">C1I63_07630</name>
</gene>
<proteinExistence type="predicted"/>
<dbReference type="GO" id="GO:0004175">
    <property type="term" value="F:endopeptidase activity"/>
    <property type="evidence" value="ECO:0007669"/>
    <property type="project" value="UniProtKB-ARBA"/>
</dbReference>
<feature type="transmembrane region" description="Helical" evidence="1">
    <location>
        <begin position="148"/>
        <end position="167"/>
    </location>
</feature>
<dbReference type="EMBL" id="PZPL01000001">
    <property type="protein sequence ID" value="PTL72728.1"/>
    <property type="molecule type" value="Genomic_DNA"/>
</dbReference>
<feature type="transmembrane region" description="Helical" evidence="1">
    <location>
        <begin position="179"/>
        <end position="202"/>
    </location>
</feature>
<keyword evidence="4" id="KW-1185">Reference proteome</keyword>
<feature type="domain" description="CAAX prenyl protease 2/Lysostaphin resistance protein A-like" evidence="2">
    <location>
        <begin position="88"/>
        <end position="183"/>
    </location>
</feature>
<keyword evidence="1" id="KW-1133">Transmembrane helix</keyword>
<evidence type="ECO:0000313" key="3">
    <source>
        <dbReference type="EMBL" id="PTL72728.1"/>
    </source>
</evidence>
<dbReference type="PANTHER" id="PTHR39430:SF1">
    <property type="entry name" value="PROTEASE"/>
    <property type="match status" value="1"/>
</dbReference>
<dbReference type="GO" id="GO:0080120">
    <property type="term" value="P:CAAX-box protein maturation"/>
    <property type="evidence" value="ECO:0007669"/>
    <property type="project" value="UniProtKB-ARBA"/>
</dbReference>
<feature type="transmembrane region" description="Helical" evidence="1">
    <location>
        <begin position="123"/>
        <end position="142"/>
    </location>
</feature>